<accession>A0ABT3B937</accession>
<sequence length="338" mass="38821">MALHSPWSRYKLRLRRKRLLWRAFRSRHQLTVRQNRTRRIASGDILLFSTMRNEALRLPHFLAHYRQLGVRHFLIVDNGSTDETAAILQAQDDVSLWQTQASYKTARFGMDWLTWLLRRYGHGHWTVTVDADELLIYPQWDTKDLIALTQHLAGRGHPSLGALMLDLYPKGSPDQQSYRPGANPTDTLPWFDSHGYWCERRGQHKSVSVLGGVRARKFFQSDPAFAPVLSKVPLVRWHRSYVYFSSTHVALPPVLNAHHDLAGQERLTGVLLHTKFLPGTGARAKAEKARGQQYTRGPAHGAYYDALAQAPDLWTPDSVRFTGWRQLVELGLMTRGDW</sequence>
<dbReference type="Pfam" id="PF13704">
    <property type="entry name" value="Glyco_tranf_2_4"/>
    <property type="match status" value="1"/>
</dbReference>
<dbReference type="InterPro" id="IPR029044">
    <property type="entry name" value="Nucleotide-diphossugar_trans"/>
</dbReference>
<comment type="caution">
    <text evidence="1">The sequence shown here is derived from an EMBL/GenBank/DDBJ whole genome shotgun (WGS) entry which is preliminary data.</text>
</comment>
<protein>
    <submittedName>
        <fullName evidence="1">Glycosyltransferase family 2 protein</fullName>
    </submittedName>
</protein>
<organism evidence="1 2">
    <name type="scientific">Roseobacter sinensis</name>
    <dbReference type="NCBI Taxonomy" id="2931391"/>
    <lineage>
        <taxon>Bacteria</taxon>
        <taxon>Pseudomonadati</taxon>
        <taxon>Pseudomonadota</taxon>
        <taxon>Alphaproteobacteria</taxon>
        <taxon>Rhodobacterales</taxon>
        <taxon>Roseobacteraceae</taxon>
        <taxon>Roseobacter</taxon>
    </lineage>
</organism>
<evidence type="ECO:0000313" key="2">
    <source>
        <dbReference type="Proteomes" id="UP001208690"/>
    </source>
</evidence>
<gene>
    <name evidence="1" type="ORF">MUB52_01445</name>
</gene>
<dbReference type="RefSeq" id="WP_263842401.1">
    <property type="nucleotide sequence ID" value="NZ_JALIEB010000001.1"/>
</dbReference>
<keyword evidence="2" id="KW-1185">Reference proteome</keyword>
<reference evidence="1 2" key="1">
    <citation type="submission" date="2022-04" db="EMBL/GenBank/DDBJ databases">
        <title>Roseobacter sp. WL0113 is a bacterium isolated from neritic sediment.</title>
        <authorList>
            <person name="Wang L."/>
            <person name="He W."/>
            <person name="Zhang D.-F."/>
        </authorList>
    </citation>
    <scope>NUCLEOTIDE SEQUENCE [LARGE SCALE GENOMIC DNA]</scope>
    <source>
        <strain evidence="1 2">WL0113</strain>
    </source>
</reference>
<dbReference type="SUPFAM" id="SSF53448">
    <property type="entry name" value="Nucleotide-diphospho-sugar transferases"/>
    <property type="match status" value="1"/>
</dbReference>
<dbReference type="Gene3D" id="3.90.550.10">
    <property type="entry name" value="Spore Coat Polysaccharide Biosynthesis Protein SpsA, Chain A"/>
    <property type="match status" value="1"/>
</dbReference>
<evidence type="ECO:0000313" key="1">
    <source>
        <dbReference type="EMBL" id="MCV3270081.1"/>
    </source>
</evidence>
<proteinExistence type="predicted"/>
<dbReference type="Proteomes" id="UP001208690">
    <property type="component" value="Unassembled WGS sequence"/>
</dbReference>
<dbReference type="EMBL" id="JALIEB010000001">
    <property type="protein sequence ID" value="MCV3270081.1"/>
    <property type="molecule type" value="Genomic_DNA"/>
</dbReference>
<name>A0ABT3B937_9RHOB</name>